<accession>A0A5S5AI71</accession>
<dbReference type="PANTHER" id="PTHR30255">
    <property type="entry name" value="SINGLE-STRANDED-DNA-SPECIFIC EXONUCLEASE RECJ"/>
    <property type="match status" value="1"/>
</dbReference>
<feature type="domain" description="RecJ OB" evidence="9">
    <location>
        <begin position="451"/>
        <end position="557"/>
    </location>
</feature>
<dbReference type="GO" id="GO:0008409">
    <property type="term" value="F:5'-3' exonuclease activity"/>
    <property type="evidence" value="ECO:0007669"/>
    <property type="project" value="InterPro"/>
</dbReference>
<feature type="coiled-coil region" evidence="6">
    <location>
        <begin position="306"/>
        <end position="333"/>
    </location>
</feature>
<keyword evidence="4" id="KW-0378">Hydrolase</keyword>
<dbReference type="AlphaFoldDB" id="A0A5S5AI71"/>
<dbReference type="Gene3D" id="3.90.1640.30">
    <property type="match status" value="1"/>
</dbReference>
<comment type="caution">
    <text evidence="10">The sequence shown here is derived from an EMBL/GenBank/DDBJ whole genome shotgun (WGS) entry which is preliminary data.</text>
</comment>
<gene>
    <name evidence="10" type="ORF">LZ11_02029</name>
</gene>
<dbReference type="RefSeq" id="WP_170240356.1">
    <property type="nucleotide sequence ID" value="NZ_VNHO01000026.1"/>
</dbReference>
<dbReference type="InterPro" id="IPR038763">
    <property type="entry name" value="DHH_sf"/>
</dbReference>
<dbReference type="Proteomes" id="UP000322294">
    <property type="component" value="Unassembled WGS sequence"/>
</dbReference>
<dbReference type="Pfam" id="PF01368">
    <property type="entry name" value="DHH"/>
    <property type="match status" value="1"/>
</dbReference>
<feature type="domain" description="DDH" evidence="7">
    <location>
        <begin position="78"/>
        <end position="225"/>
    </location>
</feature>
<sequence length="854" mass="97387">MIDGNYIWEFDPPVIPSFNAENLHPVILKLLKSRGIDRKEDVERFLRASLEDMYNPMLLKDMDKAVQRVKKGLAAGEKITVYGDYDVDGITGCCLMVRALREMGGNIDFYIPSRLDEGYGLNREALDKIAREGTTLIITVDNGIASHDEVRYAKELGVDVIITDHHEPHEVVPDAAAVINPKQRDCPYPFKNLAGVGVAFKFIQALVGSSEEIIVKYLDLAALGTIADMVPLVDENRIIAKHGLKALKNTDKPGLLALLSQSRLNDVELDAEKISYILAPRLNAAGRLSDSAVAVQLLLTDDDGEAGELAVTLENLNRERQTLETKIYNEVREYIVKSIDPENDRVIVASSPRWHPGVIGIVASKLAQFYCKPCILIAEEGEEGKGSARSIPGFNIFEALNRLSHMLDKFGGHEQAAGFTIRVKEIGALRSKINELAGKVSRENWDARLKIDLEVKPDDINMELAEQLKILEPFGFGNPKPLFVCKNLSVERIRAVGEGEKHLKLFLKKRKKEFSAIGFNLGAYKDELEMAPFIDAAFYLELNEWEGIREPQLNLKDIKVPYLRDELMIKLEEEYFKRFFSKSAMLAGYLCSPADKVSSQKDNAGMLKLVKTKNKRQYVKDLFESNERAMVKVNTPYQAWRLLAYLRRFEHIKSNLGVFFNCDKTDIKNKKNIVLINPHADSHRQVSDFVDEIVFYDPPFSIELMEAHVFNAPSLKAHLIFNRDDLRYNYMVCEKLLPRKELFTAVFEFLYRTLCKEPAGFSLKDISKFLGKRDFRKANYIGIINVLNIFEEMGILKYTVEGDMVQIIQFNRNVRDLDHRLSPTYQMLLNLRAKVIEFYNNFYKIQELFKQEEI</sequence>
<feature type="domain" description="DHHA1" evidence="8">
    <location>
        <begin position="343"/>
        <end position="437"/>
    </location>
</feature>
<dbReference type="InterPro" id="IPR004610">
    <property type="entry name" value="RecJ"/>
</dbReference>
<dbReference type="SUPFAM" id="SSF64182">
    <property type="entry name" value="DHH phosphoesterases"/>
    <property type="match status" value="1"/>
</dbReference>
<evidence type="ECO:0000256" key="2">
    <source>
        <dbReference type="ARBA" id="ARBA00019841"/>
    </source>
</evidence>
<keyword evidence="11" id="KW-1185">Reference proteome</keyword>
<organism evidence="10 11">
    <name type="scientific">Thermosediminibacter litoriperuensis</name>
    <dbReference type="NCBI Taxonomy" id="291989"/>
    <lineage>
        <taxon>Bacteria</taxon>
        <taxon>Bacillati</taxon>
        <taxon>Bacillota</taxon>
        <taxon>Clostridia</taxon>
        <taxon>Thermosediminibacterales</taxon>
        <taxon>Thermosediminibacteraceae</taxon>
        <taxon>Thermosediminibacter</taxon>
    </lineage>
</organism>
<dbReference type="NCBIfam" id="TIGR00644">
    <property type="entry name" value="recJ"/>
    <property type="match status" value="1"/>
</dbReference>
<dbReference type="GO" id="GO:0003676">
    <property type="term" value="F:nucleic acid binding"/>
    <property type="evidence" value="ECO:0007669"/>
    <property type="project" value="InterPro"/>
</dbReference>
<evidence type="ECO:0000259" key="7">
    <source>
        <dbReference type="Pfam" id="PF01368"/>
    </source>
</evidence>
<dbReference type="Pfam" id="PF17768">
    <property type="entry name" value="RecJ_OB"/>
    <property type="match status" value="1"/>
</dbReference>
<evidence type="ECO:0000313" key="11">
    <source>
        <dbReference type="Proteomes" id="UP000322294"/>
    </source>
</evidence>
<comment type="similarity">
    <text evidence="1">Belongs to the RecJ family.</text>
</comment>
<keyword evidence="3" id="KW-0540">Nuclease</keyword>
<evidence type="ECO:0000256" key="4">
    <source>
        <dbReference type="ARBA" id="ARBA00022801"/>
    </source>
</evidence>
<dbReference type="InterPro" id="IPR001667">
    <property type="entry name" value="DDH_dom"/>
</dbReference>
<reference evidence="10 11" key="1">
    <citation type="submission" date="2019-07" db="EMBL/GenBank/DDBJ databases">
        <title>Genomic Encyclopedia of Type Strains, Phase I: the one thousand microbial genomes (KMG-I) project.</title>
        <authorList>
            <person name="Kyrpides N."/>
        </authorList>
    </citation>
    <scope>NUCLEOTIDE SEQUENCE [LARGE SCALE GENOMIC DNA]</scope>
    <source>
        <strain evidence="10 11">DSM 16647</strain>
    </source>
</reference>
<dbReference type="InterPro" id="IPR003156">
    <property type="entry name" value="DHHA1_dom"/>
</dbReference>
<evidence type="ECO:0000259" key="8">
    <source>
        <dbReference type="Pfam" id="PF02272"/>
    </source>
</evidence>
<evidence type="ECO:0000259" key="9">
    <source>
        <dbReference type="Pfam" id="PF17768"/>
    </source>
</evidence>
<dbReference type="InterPro" id="IPR051673">
    <property type="entry name" value="SSDNA_exonuclease_RecJ"/>
</dbReference>
<dbReference type="Gene3D" id="3.10.310.30">
    <property type="match status" value="1"/>
</dbReference>
<evidence type="ECO:0000256" key="6">
    <source>
        <dbReference type="SAM" id="Coils"/>
    </source>
</evidence>
<evidence type="ECO:0000256" key="3">
    <source>
        <dbReference type="ARBA" id="ARBA00022722"/>
    </source>
</evidence>
<dbReference type="Pfam" id="PF02272">
    <property type="entry name" value="DHHA1"/>
    <property type="match status" value="1"/>
</dbReference>
<dbReference type="InterPro" id="IPR041122">
    <property type="entry name" value="RecJ_OB"/>
</dbReference>
<keyword evidence="6" id="KW-0175">Coiled coil</keyword>
<dbReference type="GO" id="GO:0006310">
    <property type="term" value="P:DNA recombination"/>
    <property type="evidence" value="ECO:0007669"/>
    <property type="project" value="InterPro"/>
</dbReference>
<dbReference type="EMBL" id="VNHO01000026">
    <property type="protein sequence ID" value="TYP50375.1"/>
    <property type="molecule type" value="Genomic_DNA"/>
</dbReference>
<evidence type="ECO:0000256" key="1">
    <source>
        <dbReference type="ARBA" id="ARBA00005915"/>
    </source>
</evidence>
<evidence type="ECO:0000256" key="5">
    <source>
        <dbReference type="ARBA" id="ARBA00022839"/>
    </source>
</evidence>
<protein>
    <recommendedName>
        <fullName evidence="2">Single-stranded-DNA-specific exonuclease RecJ</fullName>
    </recommendedName>
</protein>
<evidence type="ECO:0000313" key="10">
    <source>
        <dbReference type="EMBL" id="TYP50375.1"/>
    </source>
</evidence>
<proteinExistence type="inferred from homology"/>
<dbReference type="GO" id="GO:0006281">
    <property type="term" value="P:DNA repair"/>
    <property type="evidence" value="ECO:0007669"/>
    <property type="project" value="InterPro"/>
</dbReference>
<keyword evidence="5 10" id="KW-0269">Exonuclease</keyword>
<dbReference type="PANTHER" id="PTHR30255:SF2">
    <property type="entry name" value="SINGLE-STRANDED-DNA-SPECIFIC EXONUCLEASE RECJ"/>
    <property type="match status" value="1"/>
</dbReference>
<name>A0A5S5AI71_9FIRM</name>